<evidence type="ECO:0000256" key="5">
    <source>
        <dbReference type="ARBA" id="ARBA00023014"/>
    </source>
</evidence>
<gene>
    <name evidence="7" type="ORF">MTBBW1_2060001</name>
</gene>
<dbReference type="InterPro" id="IPR051198">
    <property type="entry name" value="BchE-like"/>
</dbReference>
<dbReference type="RefSeq" id="WP_222424145.1">
    <property type="nucleotide sequence ID" value="NZ_LT828557.1"/>
</dbReference>
<evidence type="ECO:0000259" key="6">
    <source>
        <dbReference type="PROSITE" id="PS51918"/>
    </source>
</evidence>
<evidence type="ECO:0000256" key="2">
    <source>
        <dbReference type="ARBA" id="ARBA00022691"/>
    </source>
</evidence>
<dbReference type="PANTHER" id="PTHR43409:SF4">
    <property type="entry name" value="RADICAL SAM SUPERFAMILY PROTEIN"/>
    <property type="match status" value="1"/>
</dbReference>
<evidence type="ECO:0000313" key="7">
    <source>
        <dbReference type="EMBL" id="SLM30029.1"/>
    </source>
</evidence>
<accession>A0A1W1HC50</accession>
<evidence type="ECO:0000256" key="1">
    <source>
        <dbReference type="ARBA" id="ARBA00001966"/>
    </source>
</evidence>
<dbReference type="InterPro" id="IPR007197">
    <property type="entry name" value="rSAM"/>
</dbReference>
<dbReference type="EMBL" id="FWEV01000120">
    <property type="protein sequence ID" value="SLM30029.1"/>
    <property type="molecule type" value="Genomic_DNA"/>
</dbReference>
<comment type="cofactor">
    <cofactor evidence="1">
        <name>[4Fe-4S] cluster</name>
        <dbReference type="ChEBI" id="CHEBI:49883"/>
    </cofactor>
</comment>
<reference evidence="7 8" key="1">
    <citation type="submission" date="2017-03" db="EMBL/GenBank/DDBJ databases">
        <authorList>
            <person name="Afonso C.L."/>
            <person name="Miller P.J."/>
            <person name="Scott M.A."/>
            <person name="Spackman E."/>
            <person name="Goraichik I."/>
            <person name="Dimitrov K.M."/>
            <person name="Suarez D.L."/>
            <person name="Swayne D.E."/>
        </authorList>
    </citation>
    <scope>NUCLEOTIDE SEQUENCE [LARGE SCALE GENOMIC DNA]</scope>
    <source>
        <strain evidence="7">PRJEB14757</strain>
    </source>
</reference>
<dbReference type="InterPro" id="IPR013785">
    <property type="entry name" value="Aldolase_TIM"/>
</dbReference>
<dbReference type="AlphaFoldDB" id="A0A1W1HC50"/>
<dbReference type="Pfam" id="PF04055">
    <property type="entry name" value="Radical_SAM"/>
    <property type="match status" value="1"/>
</dbReference>
<evidence type="ECO:0000313" key="8">
    <source>
        <dbReference type="Proteomes" id="UP000191931"/>
    </source>
</evidence>
<evidence type="ECO:0000256" key="3">
    <source>
        <dbReference type="ARBA" id="ARBA00022723"/>
    </source>
</evidence>
<dbReference type="STRING" id="1246637.MTBBW1_2060001"/>
<feature type="domain" description="Radical SAM core" evidence="6">
    <location>
        <begin position="18"/>
        <end position="289"/>
    </location>
</feature>
<dbReference type="SFLD" id="SFLDG01095">
    <property type="entry name" value="Uncharacterised_Radical_SAM_Su"/>
    <property type="match status" value="1"/>
</dbReference>
<keyword evidence="5" id="KW-0411">Iron-sulfur</keyword>
<organism evidence="7 8">
    <name type="scientific">Desulfamplus magnetovallimortis</name>
    <dbReference type="NCBI Taxonomy" id="1246637"/>
    <lineage>
        <taxon>Bacteria</taxon>
        <taxon>Pseudomonadati</taxon>
        <taxon>Thermodesulfobacteriota</taxon>
        <taxon>Desulfobacteria</taxon>
        <taxon>Desulfobacterales</taxon>
        <taxon>Desulfobacteraceae</taxon>
        <taxon>Desulfamplus</taxon>
    </lineage>
</organism>
<dbReference type="GO" id="GO:0003824">
    <property type="term" value="F:catalytic activity"/>
    <property type="evidence" value="ECO:0007669"/>
    <property type="project" value="InterPro"/>
</dbReference>
<dbReference type="PANTHER" id="PTHR43409">
    <property type="entry name" value="ANAEROBIC MAGNESIUM-PROTOPORPHYRIN IX MONOMETHYL ESTER CYCLASE-RELATED"/>
    <property type="match status" value="1"/>
</dbReference>
<keyword evidence="2" id="KW-0949">S-adenosyl-L-methionine</keyword>
<evidence type="ECO:0000256" key="4">
    <source>
        <dbReference type="ARBA" id="ARBA00023004"/>
    </source>
</evidence>
<dbReference type="SUPFAM" id="SSF102114">
    <property type="entry name" value="Radical SAM enzymes"/>
    <property type="match status" value="1"/>
</dbReference>
<dbReference type="SMART" id="SM00729">
    <property type="entry name" value="Elp3"/>
    <property type="match status" value="1"/>
</dbReference>
<dbReference type="InterPro" id="IPR058240">
    <property type="entry name" value="rSAM_sf"/>
</dbReference>
<keyword evidence="4" id="KW-0408">Iron</keyword>
<dbReference type="Gene3D" id="3.20.20.70">
    <property type="entry name" value="Aldolase class I"/>
    <property type="match status" value="1"/>
</dbReference>
<dbReference type="GO" id="GO:0051536">
    <property type="term" value="F:iron-sulfur cluster binding"/>
    <property type="evidence" value="ECO:0007669"/>
    <property type="project" value="UniProtKB-KW"/>
</dbReference>
<keyword evidence="8" id="KW-1185">Reference proteome</keyword>
<dbReference type="InterPro" id="IPR006638">
    <property type="entry name" value="Elp3/MiaA/NifB-like_rSAM"/>
</dbReference>
<sequence>MKDTPQYQGFELGPIRPPSEAGSLLLRVTRNCPWNFCKFCTLYKGKKFSKRPVFHIKQDIDLLKKHINRIKSVPFSGDFRSINLMPIVESTPKEELPVFQAALHWYRGKMVSVFLQDANSLIIPPDDLVEILTYLREAFPDIQRITSYARSHTIARISDVDMARLSAAGLNRIHVGMESAADDVLKLVKKGVDKATHIKAGQKVKQAGIELSEYYMPGLGGAELSTSHAIESADALNQINPDFIRLRTLAVIDFSELAKDARAGIFTPVGDLEIARELLLFLEHLDGIQSAVKSDHILNLFQEVDGVLPDEKDKLIAPVKKFLSMDLETQMIFRVGRRAGIFSSLDDLKNFGLMAYAEEARDRYGITVDNIDHFTEELIKRYI</sequence>
<dbReference type="Proteomes" id="UP000191931">
    <property type="component" value="Unassembled WGS sequence"/>
</dbReference>
<dbReference type="SFLD" id="SFLDG01082">
    <property type="entry name" value="B12-binding_domain_containing"/>
    <property type="match status" value="1"/>
</dbReference>
<keyword evidence="3" id="KW-0479">Metal-binding</keyword>
<name>A0A1W1HC50_9BACT</name>
<dbReference type="GO" id="GO:0046872">
    <property type="term" value="F:metal ion binding"/>
    <property type="evidence" value="ECO:0007669"/>
    <property type="project" value="UniProtKB-KW"/>
</dbReference>
<proteinExistence type="predicted"/>
<dbReference type="PROSITE" id="PS51918">
    <property type="entry name" value="RADICAL_SAM"/>
    <property type="match status" value="1"/>
</dbReference>
<protein>
    <submittedName>
        <fullName evidence="7">Radical SAM domain protein</fullName>
    </submittedName>
</protein>
<dbReference type="SFLD" id="SFLDS00029">
    <property type="entry name" value="Radical_SAM"/>
    <property type="match status" value="1"/>
</dbReference>